<feature type="compositionally biased region" description="Gly residues" evidence="5">
    <location>
        <begin position="158"/>
        <end position="169"/>
    </location>
</feature>
<evidence type="ECO:0000313" key="7">
    <source>
        <dbReference type="EMBL" id="QDU20224.1"/>
    </source>
</evidence>
<protein>
    <submittedName>
        <fullName evidence="7">General stress protein 16O</fullName>
    </submittedName>
</protein>
<dbReference type="RefSeq" id="WP_145237414.1">
    <property type="nucleotide sequence ID" value="NZ_CP036273.1"/>
</dbReference>
<evidence type="ECO:0000313" key="8">
    <source>
        <dbReference type="Proteomes" id="UP000319576"/>
    </source>
</evidence>
<evidence type="ECO:0000259" key="6">
    <source>
        <dbReference type="Pfam" id="PF01258"/>
    </source>
</evidence>
<feature type="zinc finger region" description="dksA C4-type" evidence="4">
    <location>
        <begin position="92"/>
        <end position="116"/>
    </location>
</feature>
<accession>A0A517XRT8</accession>
<evidence type="ECO:0000256" key="1">
    <source>
        <dbReference type="ARBA" id="ARBA00022723"/>
    </source>
</evidence>
<keyword evidence="2" id="KW-0863">Zinc-finger</keyword>
<proteinExistence type="predicted"/>
<dbReference type="AlphaFoldDB" id="A0A517XRT8"/>
<dbReference type="GO" id="GO:0008270">
    <property type="term" value="F:zinc ion binding"/>
    <property type="evidence" value="ECO:0007669"/>
    <property type="project" value="UniProtKB-KW"/>
</dbReference>
<dbReference type="PANTHER" id="PTHR33823:SF4">
    <property type="entry name" value="GENERAL STRESS PROTEIN 16O"/>
    <property type="match status" value="1"/>
</dbReference>
<dbReference type="Gene3D" id="1.20.120.910">
    <property type="entry name" value="DksA, coiled-coil domain"/>
    <property type="match status" value="1"/>
</dbReference>
<dbReference type="Pfam" id="PF01258">
    <property type="entry name" value="zf-dskA_traR"/>
    <property type="match status" value="1"/>
</dbReference>
<dbReference type="PROSITE" id="PS01102">
    <property type="entry name" value="ZF_DKSA_1"/>
    <property type="match status" value="1"/>
</dbReference>
<evidence type="ECO:0000256" key="3">
    <source>
        <dbReference type="ARBA" id="ARBA00022833"/>
    </source>
</evidence>
<organism evidence="7 8">
    <name type="scientific">Urbifossiella limnaea</name>
    <dbReference type="NCBI Taxonomy" id="2528023"/>
    <lineage>
        <taxon>Bacteria</taxon>
        <taxon>Pseudomonadati</taxon>
        <taxon>Planctomycetota</taxon>
        <taxon>Planctomycetia</taxon>
        <taxon>Gemmatales</taxon>
        <taxon>Gemmataceae</taxon>
        <taxon>Urbifossiella</taxon>
    </lineage>
</organism>
<sequence length="231" mass="23545">MTKTRTNRFRTQLRALADRVGATAAGLEEQVRTPTGGESAGGLSNAPLHLGDVGSEVYNQELNATLLENEAHLRGEVQAALDRLDSGTFGTCEACGRAIGEERLEALPYVRHCVGCAAKMQSGAAVNLNSGRPTAWQSTLDDTDIDGVQNDDVHAAGTPGGGGPEGGLAGTNSGRGNPADVSNLESAMGSGQFDERTEGAAEDDGAHAGSSGGAVGGFPANKRSGSAKRPR</sequence>
<name>A0A517XRT8_9BACT</name>
<feature type="domain" description="Zinc finger DksA/TraR C4-type" evidence="6">
    <location>
        <begin position="87"/>
        <end position="119"/>
    </location>
</feature>
<dbReference type="OrthoDB" id="9811543at2"/>
<dbReference type="InterPro" id="IPR020458">
    <property type="entry name" value="Znf_DskA_TraR_CS"/>
</dbReference>
<keyword evidence="3" id="KW-0862">Zinc</keyword>
<evidence type="ECO:0000256" key="5">
    <source>
        <dbReference type="SAM" id="MobiDB-lite"/>
    </source>
</evidence>
<gene>
    <name evidence="7" type="primary">yocK_1</name>
    <name evidence="7" type="ORF">ETAA1_21690</name>
</gene>
<dbReference type="EMBL" id="CP036273">
    <property type="protein sequence ID" value="QDU20224.1"/>
    <property type="molecule type" value="Genomic_DNA"/>
</dbReference>
<reference evidence="7 8" key="1">
    <citation type="submission" date="2019-02" db="EMBL/GenBank/DDBJ databases">
        <title>Deep-cultivation of Planctomycetes and their phenomic and genomic characterization uncovers novel biology.</title>
        <authorList>
            <person name="Wiegand S."/>
            <person name="Jogler M."/>
            <person name="Boedeker C."/>
            <person name="Pinto D."/>
            <person name="Vollmers J."/>
            <person name="Rivas-Marin E."/>
            <person name="Kohn T."/>
            <person name="Peeters S.H."/>
            <person name="Heuer A."/>
            <person name="Rast P."/>
            <person name="Oberbeckmann S."/>
            <person name="Bunk B."/>
            <person name="Jeske O."/>
            <person name="Meyerdierks A."/>
            <person name="Storesund J.E."/>
            <person name="Kallscheuer N."/>
            <person name="Luecker S."/>
            <person name="Lage O.M."/>
            <person name="Pohl T."/>
            <person name="Merkel B.J."/>
            <person name="Hornburger P."/>
            <person name="Mueller R.-W."/>
            <person name="Bruemmer F."/>
            <person name="Labrenz M."/>
            <person name="Spormann A.M."/>
            <person name="Op den Camp H."/>
            <person name="Overmann J."/>
            <person name="Amann R."/>
            <person name="Jetten M.S.M."/>
            <person name="Mascher T."/>
            <person name="Medema M.H."/>
            <person name="Devos D.P."/>
            <person name="Kaster A.-K."/>
            <person name="Ovreas L."/>
            <person name="Rohde M."/>
            <person name="Galperin M.Y."/>
            <person name="Jogler C."/>
        </authorList>
    </citation>
    <scope>NUCLEOTIDE SEQUENCE [LARGE SCALE GENOMIC DNA]</scope>
    <source>
        <strain evidence="7 8">ETA_A1</strain>
    </source>
</reference>
<keyword evidence="1" id="KW-0479">Metal-binding</keyword>
<feature type="region of interest" description="Disordered" evidence="5">
    <location>
        <begin position="135"/>
        <end position="231"/>
    </location>
</feature>
<feature type="region of interest" description="Disordered" evidence="5">
    <location>
        <begin position="25"/>
        <end position="46"/>
    </location>
</feature>
<evidence type="ECO:0000256" key="2">
    <source>
        <dbReference type="ARBA" id="ARBA00022771"/>
    </source>
</evidence>
<dbReference type="PANTHER" id="PTHR33823">
    <property type="entry name" value="RNA POLYMERASE-BINDING TRANSCRIPTION FACTOR DKSA-RELATED"/>
    <property type="match status" value="1"/>
</dbReference>
<evidence type="ECO:0000256" key="4">
    <source>
        <dbReference type="PROSITE-ProRule" id="PRU00510"/>
    </source>
</evidence>
<keyword evidence="8" id="KW-1185">Reference proteome</keyword>
<dbReference type="PROSITE" id="PS51128">
    <property type="entry name" value="ZF_DKSA_2"/>
    <property type="match status" value="1"/>
</dbReference>
<dbReference type="SUPFAM" id="SSF109635">
    <property type="entry name" value="DnaK suppressor protein DksA, alpha-hairpin domain"/>
    <property type="match status" value="1"/>
</dbReference>
<dbReference type="SUPFAM" id="SSF57716">
    <property type="entry name" value="Glucocorticoid receptor-like (DNA-binding domain)"/>
    <property type="match status" value="1"/>
</dbReference>
<dbReference type="InterPro" id="IPR037187">
    <property type="entry name" value="DnaK_N"/>
</dbReference>
<dbReference type="InterPro" id="IPR000962">
    <property type="entry name" value="Znf_DskA_TraR"/>
</dbReference>
<dbReference type="Proteomes" id="UP000319576">
    <property type="component" value="Chromosome"/>
</dbReference>
<dbReference type="KEGG" id="uli:ETAA1_21690"/>